<dbReference type="InterPro" id="IPR013381">
    <property type="entry name" value="CRISPR-assoc_prot_Cse1"/>
</dbReference>
<organism evidence="1 2">
    <name type="scientific">Lentilactobacillus rapi</name>
    <dbReference type="NCBI Taxonomy" id="481723"/>
    <lineage>
        <taxon>Bacteria</taxon>
        <taxon>Bacillati</taxon>
        <taxon>Bacillota</taxon>
        <taxon>Bacilli</taxon>
        <taxon>Lactobacillales</taxon>
        <taxon>Lactobacillaceae</taxon>
        <taxon>Lentilactobacillus</taxon>
    </lineage>
</organism>
<gene>
    <name evidence="1" type="ORF">LRA02_16000</name>
</gene>
<name>A0A512PNH5_9LACO</name>
<reference evidence="1 2" key="1">
    <citation type="submission" date="2019-07" db="EMBL/GenBank/DDBJ databases">
        <title>Whole genome shotgun sequence of Lactobacillus rapi NBRC 109618.</title>
        <authorList>
            <person name="Hosoyama A."/>
            <person name="Uohara A."/>
            <person name="Ohji S."/>
            <person name="Ichikawa N."/>
        </authorList>
    </citation>
    <scope>NUCLEOTIDE SEQUENCE [LARGE SCALE GENOMIC DNA]</scope>
    <source>
        <strain evidence="1 2">NBRC 109618</strain>
    </source>
</reference>
<proteinExistence type="predicted"/>
<dbReference type="EMBL" id="BKAM01000031">
    <property type="protein sequence ID" value="GEP72732.1"/>
    <property type="molecule type" value="Genomic_DNA"/>
</dbReference>
<dbReference type="RefSeq" id="WP_056982342.1">
    <property type="nucleotide sequence ID" value="NZ_BKAM01000031.1"/>
</dbReference>
<dbReference type="STRING" id="1423795.FD12_GL002561"/>
<dbReference type="OrthoDB" id="3187690at2"/>
<accession>A0A512PNH5</accession>
<dbReference type="CDD" id="cd09729">
    <property type="entry name" value="Cse1_I-E"/>
    <property type="match status" value="1"/>
</dbReference>
<dbReference type="Proteomes" id="UP000321569">
    <property type="component" value="Unassembled WGS sequence"/>
</dbReference>
<dbReference type="Pfam" id="PF09481">
    <property type="entry name" value="CRISPR_Cse1"/>
    <property type="match status" value="1"/>
</dbReference>
<protein>
    <submittedName>
        <fullName evidence="1">CRISPR-associated protein</fullName>
    </submittedName>
</protein>
<sequence length="573" mass="66260">MEKKHFNLTTDSWIKVIDRQTNQEQLVSLIELFENAQNYRALSGEMRSQDLAILRFLLAILTTVYSRFDADDEPYDWLTVDEDSMRDTGEVDRDDQENIEEDLFDTWKQLSNNGHFTQMVITYLERYADRFDLFGEQPFYQVTEDDYNHFVPKKKQIAGAEGPGTVAIKQINRQISESGNTPSLFSPKSDEFKNDIKLDELARWLITYQNFTGVTDKTKIEMPDKFSTASGWLYKLGPVFADGDTLFQTLMLNLVLVEKDQSYNPPKPVWEQAVPQYVEDRKKQNRPDNLAELYTTWSRLLHINWDDQGNPTIFSAGLPMFESDDAFIEPMTVWRFDKKTDHYRPAVKGLRSLGTAMWRNFGQYVQVEEANDKHEPEIVKWLRVLKDKGLIPQSTLLTLASVALISDGNATSQSPVAEVYDDMHINADVLFDENPDKAQRWPVRIEDMIELTQKVGSDYWRFAANIAHIRNLDYRPFANKMSAAFYDGLNGPFNNWLRSLTNEEDRDKKSNEWKKELKSYVLKAANEVVQSSSPRDMAGFIDVNGVVDKSKGLVNIFTVNNRLRYQVQADLKS</sequence>
<evidence type="ECO:0000313" key="2">
    <source>
        <dbReference type="Proteomes" id="UP000321569"/>
    </source>
</evidence>
<comment type="caution">
    <text evidence="1">The sequence shown here is derived from an EMBL/GenBank/DDBJ whole genome shotgun (WGS) entry which is preliminary data.</text>
</comment>
<dbReference type="AlphaFoldDB" id="A0A512PNH5"/>
<dbReference type="Gene3D" id="1.10.132.100">
    <property type="match status" value="1"/>
</dbReference>
<evidence type="ECO:0000313" key="1">
    <source>
        <dbReference type="EMBL" id="GEP72732.1"/>
    </source>
</evidence>